<feature type="domain" description="SF4 helicase" evidence="13">
    <location>
        <begin position="181"/>
        <end position="449"/>
    </location>
</feature>
<dbReference type="GO" id="GO:0016887">
    <property type="term" value="F:ATP hydrolysis activity"/>
    <property type="evidence" value="ECO:0007669"/>
    <property type="project" value="RHEA"/>
</dbReference>
<comment type="similarity">
    <text evidence="1 12">Belongs to the helicase family. DnaB subfamily.</text>
</comment>
<evidence type="ECO:0000256" key="11">
    <source>
        <dbReference type="NCBIfam" id="TIGR00665"/>
    </source>
</evidence>
<keyword evidence="8 12" id="KW-0238">DNA-binding</keyword>
<dbReference type="InterPro" id="IPR007692">
    <property type="entry name" value="DNA_helicase_DnaB"/>
</dbReference>
<keyword evidence="2 12" id="KW-0639">Primosome</keyword>
<evidence type="ECO:0000313" key="15">
    <source>
        <dbReference type="Proteomes" id="UP000178495"/>
    </source>
</evidence>
<comment type="caution">
    <text evidence="14">The sequence shown here is derived from an EMBL/GenBank/DDBJ whole genome shotgun (WGS) entry which is preliminary data.</text>
</comment>
<evidence type="ECO:0000256" key="12">
    <source>
        <dbReference type="RuleBase" id="RU362085"/>
    </source>
</evidence>
<dbReference type="Proteomes" id="UP000178495">
    <property type="component" value="Unassembled WGS sequence"/>
</dbReference>
<evidence type="ECO:0000256" key="5">
    <source>
        <dbReference type="ARBA" id="ARBA00022801"/>
    </source>
</evidence>
<dbReference type="GO" id="GO:0003677">
    <property type="term" value="F:DNA binding"/>
    <property type="evidence" value="ECO:0007669"/>
    <property type="project" value="UniProtKB-UniRule"/>
</dbReference>
<protein>
    <recommendedName>
        <fullName evidence="11 12">Replicative DNA helicase</fullName>
        <ecNumber evidence="11 12">5.6.2.3</ecNumber>
    </recommendedName>
</protein>
<dbReference type="GO" id="GO:0006269">
    <property type="term" value="P:DNA replication, synthesis of primer"/>
    <property type="evidence" value="ECO:0007669"/>
    <property type="project" value="UniProtKB-UniRule"/>
</dbReference>
<keyword evidence="7 12" id="KW-0067">ATP-binding</keyword>
<reference evidence="14 15" key="1">
    <citation type="journal article" date="2016" name="Nat. Commun.">
        <title>Thousands of microbial genomes shed light on interconnected biogeochemical processes in an aquifer system.</title>
        <authorList>
            <person name="Anantharaman K."/>
            <person name="Brown C.T."/>
            <person name="Hug L.A."/>
            <person name="Sharon I."/>
            <person name="Castelle C.J."/>
            <person name="Probst A.J."/>
            <person name="Thomas B.C."/>
            <person name="Singh A."/>
            <person name="Wilkins M.J."/>
            <person name="Karaoz U."/>
            <person name="Brodie E.L."/>
            <person name="Williams K.H."/>
            <person name="Hubbard S.S."/>
            <person name="Banfield J.F."/>
        </authorList>
    </citation>
    <scope>NUCLEOTIDE SEQUENCE [LARGE SCALE GENOMIC DNA]</scope>
</reference>
<organism evidence="14 15">
    <name type="scientific">Candidatus Liptonbacteria bacterium RIFCSPLOWO2_01_FULL_56_20</name>
    <dbReference type="NCBI Taxonomy" id="1798652"/>
    <lineage>
        <taxon>Bacteria</taxon>
        <taxon>Candidatus Liptoniibacteriota</taxon>
    </lineage>
</organism>
<dbReference type="GO" id="GO:0043139">
    <property type="term" value="F:5'-3' DNA helicase activity"/>
    <property type="evidence" value="ECO:0007669"/>
    <property type="project" value="UniProtKB-EC"/>
</dbReference>
<dbReference type="InterPro" id="IPR027417">
    <property type="entry name" value="P-loop_NTPase"/>
</dbReference>
<dbReference type="GO" id="GO:0005524">
    <property type="term" value="F:ATP binding"/>
    <property type="evidence" value="ECO:0007669"/>
    <property type="project" value="UniProtKB-UniRule"/>
</dbReference>
<keyword evidence="9" id="KW-0413">Isomerase</keyword>
<evidence type="ECO:0000256" key="10">
    <source>
        <dbReference type="ARBA" id="ARBA00048954"/>
    </source>
</evidence>
<keyword evidence="6 12" id="KW-0347">Helicase</keyword>
<dbReference type="CDD" id="cd00984">
    <property type="entry name" value="DnaB_C"/>
    <property type="match status" value="1"/>
</dbReference>
<evidence type="ECO:0000256" key="7">
    <source>
        <dbReference type="ARBA" id="ARBA00022840"/>
    </source>
</evidence>
<dbReference type="FunFam" id="1.10.860.10:FF:000001">
    <property type="entry name" value="Replicative DNA helicase"/>
    <property type="match status" value="1"/>
</dbReference>
<dbReference type="EC" id="5.6.2.3" evidence="11 12"/>
<dbReference type="PROSITE" id="PS51199">
    <property type="entry name" value="SF4_HELICASE"/>
    <property type="match status" value="1"/>
</dbReference>
<dbReference type="Gene3D" id="1.10.860.10">
    <property type="entry name" value="DNAb Helicase, Chain A"/>
    <property type="match status" value="1"/>
</dbReference>
<dbReference type="GO" id="GO:0005829">
    <property type="term" value="C:cytosol"/>
    <property type="evidence" value="ECO:0007669"/>
    <property type="project" value="TreeGrafter"/>
</dbReference>
<dbReference type="Gene3D" id="3.40.50.300">
    <property type="entry name" value="P-loop containing nucleotide triphosphate hydrolases"/>
    <property type="match status" value="1"/>
</dbReference>
<dbReference type="SUPFAM" id="SSF48024">
    <property type="entry name" value="N-terminal domain of DnaB helicase"/>
    <property type="match status" value="1"/>
</dbReference>
<dbReference type="Pfam" id="PF03796">
    <property type="entry name" value="DnaB_C"/>
    <property type="match status" value="1"/>
</dbReference>
<dbReference type="PANTHER" id="PTHR30153">
    <property type="entry name" value="REPLICATIVE DNA HELICASE DNAB"/>
    <property type="match status" value="1"/>
</dbReference>
<dbReference type="AlphaFoldDB" id="A0A1G2CHW6"/>
<keyword evidence="5 12" id="KW-0378">Hydrolase</keyword>
<dbReference type="EMBL" id="MHLC01000022">
    <property type="protein sequence ID" value="OGZ01004.1"/>
    <property type="molecule type" value="Genomic_DNA"/>
</dbReference>
<dbReference type="InterPro" id="IPR036185">
    <property type="entry name" value="DNA_heli_DnaB-like_N_sf"/>
</dbReference>
<evidence type="ECO:0000256" key="1">
    <source>
        <dbReference type="ARBA" id="ARBA00008428"/>
    </source>
</evidence>
<keyword evidence="4 12" id="KW-0547">Nucleotide-binding</keyword>
<dbReference type="PANTHER" id="PTHR30153:SF2">
    <property type="entry name" value="REPLICATIVE DNA HELICASE"/>
    <property type="match status" value="1"/>
</dbReference>
<comment type="catalytic activity">
    <reaction evidence="10 12">
        <text>ATP + H2O = ADP + phosphate + H(+)</text>
        <dbReference type="Rhea" id="RHEA:13065"/>
        <dbReference type="ChEBI" id="CHEBI:15377"/>
        <dbReference type="ChEBI" id="CHEBI:15378"/>
        <dbReference type="ChEBI" id="CHEBI:30616"/>
        <dbReference type="ChEBI" id="CHEBI:43474"/>
        <dbReference type="ChEBI" id="CHEBI:456216"/>
        <dbReference type="EC" id="5.6.2.3"/>
    </reaction>
</comment>
<dbReference type="STRING" id="1798652.A3A43_02960"/>
<evidence type="ECO:0000313" key="14">
    <source>
        <dbReference type="EMBL" id="OGZ01004.1"/>
    </source>
</evidence>
<evidence type="ECO:0000256" key="4">
    <source>
        <dbReference type="ARBA" id="ARBA00022741"/>
    </source>
</evidence>
<dbReference type="NCBIfam" id="TIGR00665">
    <property type="entry name" value="DnaB"/>
    <property type="match status" value="1"/>
</dbReference>
<dbReference type="SUPFAM" id="SSF52540">
    <property type="entry name" value="P-loop containing nucleoside triphosphate hydrolases"/>
    <property type="match status" value="1"/>
</dbReference>
<keyword evidence="3 12" id="KW-0235">DNA replication</keyword>
<dbReference type="InterPro" id="IPR016136">
    <property type="entry name" value="DNA_helicase_N/primase_C"/>
</dbReference>
<evidence type="ECO:0000256" key="9">
    <source>
        <dbReference type="ARBA" id="ARBA00023235"/>
    </source>
</evidence>
<gene>
    <name evidence="14" type="ORF">A3A43_02960</name>
</gene>
<dbReference type="InterPro" id="IPR007694">
    <property type="entry name" value="DNA_helicase_DnaB-like_C"/>
</dbReference>
<sequence length="464" mass="52064">MPPKKKDTLRLPPQNIEAEQSVLGSLLIDKDAVIKVADLLAPEDFYTPAHEKIYESILDLYEKRQPVDLLTLTNRLTEKGVLADVGGSGYLADLTNRVATSSHVDHFAKIVKEKKVLRDLIRASAEITENAFEPAKEFDDLMDEMEQKILSISQKSIPQNFVPLREELRNAYERIEKLHAHKGALRGVPTGFDGLDSLLSGLQKSDLIVIGARPSLGKTTLALDIARNAALKAHVPVGIFSIEMSREQVIDRLIAAESGVPLWRLRTGRITNDAEFEMIQHTLDRLSQAPIFIDDTPSPNIMQMRSMARRLQIEHGLGLIVVDYLQLILPRRNSDNMVQQVTEISRGLKALSRELQVPVLAVSQLSRAVDQRDSKIPKLSDLRESGAIEQDADVVLFIYRKDRDKQDVPLEEQNVAQINIGKHRNGPLGSVNLMFDPERVTFRSIDKKYSEYESEPAGVGEKTY</sequence>
<dbReference type="SMART" id="SM00382">
    <property type="entry name" value="AAA"/>
    <property type="match status" value="1"/>
</dbReference>
<evidence type="ECO:0000256" key="6">
    <source>
        <dbReference type="ARBA" id="ARBA00022806"/>
    </source>
</evidence>
<proteinExistence type="inferred from homology"/>
<dbReference type="GO" id="GO:1990077">
    <property type="term" value="C:primosome complex"/>
    <property type="evidence" value="ECO:0007669"/>
    <property type="project" value="UniProtKB-UniRule"/>
</dbReference>
<evidence type="ECO:0000256" key="8">
    <source>
        <dbReference type="ARBA" id="ARBA00023125"/>
    </source>
</evidence>
<name>A0A1G2CHW6_9BACT</name>
<dbReference type="InterPro" id="IPR003593">
    <property type="entry name" value="AAA+_ATPase"/>
</dbReference>
<evidence type="ECO:0000259" key="13">
    <source>
        <dbReference type="PROSITE" id="PS51199"/>
    </source>
</evidence>
<evidence type="ECO:0000256" key="3">
    <source>
        <dbReference type="ARBA" id="ARBA00022705"/>
    </source>
</evidence>
<evidence type="ECO:0000256" key="2">
    <source>
        <dbReference type="ARBA" id="ARBA00022515"/>
    </source>
</evidence>
<accession>A0A1G2CHW6</accession>
<dbReference type="InterPro" id="IPR007693">
    <property type="entry name" value="DNA_helicase_DnaB-like_N"/>
</dbReference>
<dbReference type="Pfam" id="PF00772">
    <property type="entry name" value="DnaB"/>
    <property type="match status" value="1"/>
</dbReference>
<comment type="function">
    <text evidence="12">The main replicative DNA helicase, it participates in initiation and elongation during chromosome replication. Travels ahead of the DNA replisome, separating dsDNA into templates for DNA synthesis. A processive ATP-dependent 5'-3' DNA helicase it has DNA-dependent ATPase activity.</text>
</comment>